<evidence type="ECO:0000256" key="3">
    <source>
        <dbReference type="ARBA" id="ARBA00022475"/>
    </source>
</evidence>
<feature type="transmembrane region" description="Helical" evidence="9">
    <location>
        <begin position="181"/>
        <end position="202"/>
    </location>
</feature>
<dbReference type="PANTHER" id="PTHR30081">
    <property type="entry name" value="PROTEIN-EXPORT MEMBRANE PROTEIN SEC"/>
    <property type="match status" value="1"/>
</dbReference>
<evidence type="ECO:0000256" key="2">
    <source>
        <dbReference type="ARBA" id="ARBA00022448"/>
    </source>
</evidence>
<keyword evidence="6 9" id="KW-1133">Transmembrane helix</keyword>
<organism evidence="12 13">
    <name type="scientific">Corynebacterium massiliense DSM 45435</name>
    <dbReference type="NCBI Taxonomy" id="1121364"/>
    <lineage>
        <taxon>Bacteria</taxon>
        <taxon>Bacillati</taxon>
        <taxon>Actinomycetota</taxon>
        <taxon>Actinomycetes</taxon>
        <taxon>Mycobacteriales</taxon>
        <taxon>Corynebacteriaceae</taxon>
        <taxon>Corynebacterium</taxon>
    </lineage>
</organism>
<evidence type="ECO:0000256" key="8">
    <source>
        <dbReference type="ARBA" id="ARBA00023136"/>
    </source>
</evidence>
<feature type="transmembrane region" description="Helical" evidence="9">
    <location>
        <begin position="32"/>
        <end position="50"/>
    </location>
</feature>
<keyword evidence="3 9" id="KW-1003">Cell membrane</keyword>
<feature type="transmembrane region" description="Helical" evidence="9">
    <location>
        <begin position="293"/>
        <end position="319"/>
    </location>
</feature>
<keyword evidence="8 9" id="KW-0472">Membrane</keyword>
<keyword evidence="13" id="KW-1185">Reference proteome</keyword>
<feature type="transmembrane region" description="Helical" evidence="9">
    <location>
        <begin position="267"/>
        <end position="287"/>
    </location>
</feature>
<feature type="domain" description="Protein export membrane protein SecD/SecF C-terminal" evidence="11">
    <location>
        <begin position="136"/>
        <end position="320"/>
    </location>
</feature>
<comment type="subunit">
    <text evidence="9">Forms a complex with SecD. Part of the essential Sec protein translocation apparatus which comprises SecA, SecYEG and auxiliary proteins SecDF. Other proteins may also be involved.</text>
</comment>
<keyword evidence="7 9" id="KW-0811">Translocation</keyword>
<reference evidence="12 13" key="1">
    <citation type="submission" date="2020-10" db="EMBL/GenBank/DDBJ databases">
        <title>Complete genome sequence of Corynebacterium massiliense DSM 45435, type strain of Corynebacterium massiliense.</title>
        <authorList>
            <person name="Busche T."/>
            <person name="Kalinowski J."/>
            <person name="Ruckert C."/>
        </authorList>
    </citation>
    <scope>NUCLEOTIDE SEQUENCE [LARGE SCALE GENOMIC DNA]</scope>
    <source>
        <strain evidence="12 13">DSM 45435</strain>
    </source>
</reference>
<evidence type="ECO:0000256" key="10">
    <source>
        <dbReference type="SAM" id="MobiDB-lite"/>
    </source>
</evidence>
<dbReference type="InterPro" id="IPR022646">
    <property type="entry name" value="SecD/SecF_CS"/>
</dbReference>
<evidence type="ECO:0000259" key="11">
    <source>
        <dbReference type="Pfam" id="PF02355"/>
    </source>
</evidence>
<gene>
    <name evidence="9" type="primary">secF</name>
    <name evidence="12" type="ORF">CMASS_05885</name>
</gene>
<evidence type="ECO:0000256" key="6">
    <source>
        <dbReference type="ARBA" id="ARBA00022989"/>
    </source>
</evidence>
<evidence type="ECO:0000256" key="7">
    <source>
        <dbReference type="ARBA" id="ARBA00023010"/>
    </source>
</evidence>
<dbReference type="PANTHER" id="PTHR30081:SF8">
    <property type="entry name" value="PROTEIN TRANSLOCASE SUBUNIT SECF"/>
    <property type="match status" value="1"/>
</dbReference>
<feature type="region of interest" description="Disordered" evidence="10">
    <location>
        <begin position="330"/>
        <end position="427"/>
    </location>
</feature>
<evidence type="ECO:0000256" key="5">
    <source>
        <dbReference type="ARBA" id="ARBA00022927"/>
    </source>
</evidence>
<dbReference type="Pfam" id="PF07549">
    <property type="entry name" value="Sec_GG"/>
    <property type="match status" value="1"/>
</dbReference>
<dbReference type="HAMAP" id="MF_01464_B">
    <property type="entry name" value="SecF_B"/>
    <property type="match status" value="1"/>
</dbReference>
<keyword evidence="5 9" id="KW-0653">Protein transport</keyword>
<dbReference type="RefSeq" id="WP_022862092.1">
    <property type="nucleotide sequence ID" value="NZ_ATVG01000001.1"/>
</dbReference>
<dbReference type="Gene3D" id="1.20.1640.10">
    <property type="entry name" value="Multidrug efflux transporter AcrB transmembrane domain"/>
    <property type="match status" value="1"/>
</dbReference>
<dbReference type="InterPro" id="IPR005665">
    <property type="entry name" value="SecF_bac"/>
</dbReference>
<accession>A0ABY7U7E5</accession>
<proteinExistence type="inferred from homology"/>
<keyword evidence="4 9" id="KW-0812">Transmembrane</keyword>
<feature type="transmembrane region" description="Helical" evidence="9">
    <location>
        <begin position="157"/>
        <end position="174"/>
    </location>
</feature>
<dbReference type="NCBIfam" id="TIGR00966">
    <property type="entry name" value="transloc_SecF"/>
    <property type="match status" value="1"/>
</dbReference>
<feature type="transmembrane region" description="Helical" evidence="9">
    <location>
        <begin position="208"/>
        <end position="229"/>
    </location>
</feature>
<evidence type="ECO:0000313" key="13">
    <source>
        <dbReference type="Proteomes" id="UP001220064"/>
    </source>
</evidence>
<dbReference type="Pfam" id="PF02355">
    <property type="entry name" value="SecD_SecF_C"/>
    <property type="match status" value="1"/>
</dbReference>
<keyword evidence="2 9" id="KW-0813">Transport</keyword>
<feature type="compositionally biased region" description="Low complexity" evidence="10">
    <location>
        <begin position="392"/>
        <end position="408"/>
    </location>
</feature>
<comment type="function">
    <text evidence="9">Part of the Sec protein translocase complex. Interacts with the SecYEG preprotein conducting channel. SecDF uses the proton motive force (PMF) to complete protein translocation after the ATP-dependent function of SecA.</text>
</comment>
<comment type="similarity">
    <text evidence="9">Belongs to the SecD/SecF family. SecF subfamily.</text>
</comment>
<dbReference type="InterPro" id="IPR022813">
    <property type="entry name" value="SecD/SecF_arch_bac"/>
</dbReference>
<dbReference type="Proteomes" id="UP001220064">
    <property type="component" value="Chromosome"/>
</dbReference>
<evidence type="ECO:0000256" key="1">
    <source>
        <dbReference type="ARBA" id="ARBA00004651"/>
    </source>
</evidence>
<evidence type="ECO:0000256" key="9">
    <source>
        <dbReference type="HAMAP-Rule" id="MF_01464"/>
    </source>
</evidence>
<comment type="subcellular location">
    <subcellularLocation>
        <location evidence="1 9">Cell membrane</location>
        <topology evidence="1 9">Multi-pass membrane protein</topology>
    </subcellularLocation>
</comment>
<dbReference type="PRINTS" id="PR01755">
    <property type="entry name" value="SECFTRNLCASE"/>
</dbReference>
<dbReference type="SUPFAM" id="SSF82866">
    <property type="entry name" value="Multidrug efflux transporter AcrB transmembrane domain"/>
    <property type="match status" value="1"/>
</dbReference>
<name>A0ABY7U7E5_9CORY</name>
<dbReference type="EMBL" id="CP063189">
    <property type="protein sequence ID" value="WCZ32618.1"/>
    <property type="molecule type" value="Genomic_DNA"/>
</dbReference>
<evidence type="ECO:0000313" key="12">
    <source>
        <dbReference type="EMBL" id="WCZ32618.1"/>
    </source>
</evidence>
<evidence type="ECO:0000256" key="4">
    <source>
        <dbReference type="ARBA" id="ARBA00022692"/>
    </source>
</evidence>
<dbReference type="InterPro" id="IPR022645">
    <property type="entry name" value="SecD/SecF_bac"/>
</dbReference>
<sequence>MNATTTAGHKPSRFDRLYLDEGGTDFIGRSKLWYAITIGLLIISFLAIGIRGFNLSLDFEGGTNVTVPAAGQVADDVADTFSESTGVEPEKVQVVGSGDSKTIEITSERLSQDQVDEARSAIYEKHHPKNAEGEPSPDAIGSSTVSESWGSSITKRMVIAMLVFLVAATVYVAVRLQRDMAFAAILALIIDGIVIAGIYALFGLEVSPAVVIGLLTVLTFSIYDSVIVFDKVNENTAGITGQRKHTYAEQANLAVNQTLMRSISTSVISALPIIALFVVAIWLMGIGTLRDLALIQLIGVVEGIFSSLFLATPLLVSIVNRRKDIKRHNQRVARYRAGEPADGDADSDASVTGAGEDAAAHARPAGSVDADDADAARAAAPRTADGKRTVVTPGSGSATTPATGSSAARAPKTGTEGGHNATWRPGK</sequence>
<protein>
    <recommendedName>
        <fullName evidence="9">Protein-export membrane protein SecF</fullName>
    </recommendedName>
</protein>
<dbReference type="InterPro" id="IPR048634">
    <property type="entry name" value="SecD_SecF_C"/>
</dbReference>